<dbReference type="KEGG" id="sii:LD85_1060"/>
<dbReference type="Gene3D" id="3.30.460.10">
    <property type="entry name" value="Beta Polymerase, domain 2"/>
    <property type="match status" value="1"/>
</dbReference>
<accession>D2PIZ2</accession>
<name>D2PIZ2_SACI9</name>
<dbReference type="CDD" id="cd05403">
    <property type="entry name" value="NT_KNTase_like"/>
    <property type="match status" value="1"/>
</dbReference>
<dbReference type="Pfam" id="PF01909">
    <property type="entry name" value="NTP_transf_2"/>
    <property type="match status" value="1"/>
</dbReference>
<dbReference type="AlphaFoldDB" id="D2PIZ2"/>
<dbReference type="EMBL" id="CP001731">
    <property type="protein sequence ID" value="ADB86745.1"/>
    <property type="molecule type" value="Genomic_DNA"/>
</dbReference>
<dbReference type="GO" id="GO:0016779">
    <property type="term" value="F:nucleotidyltransferase activity"/>
    <property type="evidence" value="ECO:0007669"/>
    <property type="project" value="InterPro"/>
</dbReference>
<feature type="domain" description="Polymerase nucleotidyl transferase" evidence="1">
    <location>
        <begin position="21"/>
        <end position="61"/>
    </location>
</feature>
<sequence>MAERIEYFKNWRKYAEEICISLKKILPDVMVVVFGSVIRGDYVPSLSDIDVLVVSNNVGDIIWQAKMNLYINSILKSDVTPFEFHYSNWEDYEEFYKKFFNPKIEIRC</sequence>
<dbReference type="Proteomes" id="UP000001404">
    <property type="component" value="Chromosome"/>
</dbReference>
<dbReference type="PANTHER" id="PTHR37030">
    <property type="entry name" value="NUCLEOTIDYLTRANSFERASE"/>
    <property type="match status" value="1"/>
</dbReference>
<gene>
    <name evidence="2" type="ordered locus">LD85_1060</name>
</gene>
<dbReference type="RefSeq" id="WP_012952665.1">
    <property type="nucleotide sequence ID" value="NC_013769.1"/>
</dbReference>
<protein>
    <submittedName>
        <fullName evidence="2">DNA polymerase, beta domain protein region</fullName>
    </submittedName>
</protein>
<proteinExistence type="predicted"/>
<dbReference type="InterPro" id="IPR043519">
    <property type="entry name" value="NT_sf"/>
</dbReference>
<evidence type="ECO:0000259" key="1">
    <source>
        <dbReference type="Pfam" id="PF01909"/>
    </source>
</evidence>
<dbReference type="PANTHER" id="PTHR37030:SF3">
    <property type="entry name" value="POLYMERASE NUCLEOTIDYL TRANSFERASE DOMAIN-CONTAINING PROTEIN"/>
    <property type="match status" value="1"/>
</dbReference>
<evidence type="ECO:0000313" key="3">
    <source>
        <dbReference type="Proteomes" id="UP000001404"/>
    </source>
</evidence>
<organism evidence="2 3">
    <name type="scientific">Saccharolobus islandicus (strain L.D.8.5 / Lassen #2)</name>
    <name type="common">Sulfolobus islandicus</name>
    <dbReference type="NCBI Taxonomy" id="425944"/>
    <lineage>
        <taxon>Archaea</taxon>
        <taxon>Thermoproteota</taxon>
        <taxon>Thermoprotei</taxon>
        <taxon>Sulfolobales</taxon>
        <taxon>Sulfolobaceae</taxon>
        <taxon>Saccharolobus</taxon>
    </lineage>
</organism>
<reference evidence="3" key="1">
    <citation type="journal article" date="2009" name="Proc. Natl. Acad. Sci. U.S.A.">
        <title>Biogeography of the Sulfolobus islandicus pan-genome.</title>
        <authorList>
            <person name="Reno M.L."/>
            <person name="Held N.L."/>
            <person name="Fields C.J."/>
            <person name="Burke P.V."/>
            <person name="Whitaker R.J."/>
        </authorList>
    </citation>
    <scope>NUCLEOTIDE SEQUENCE [LARGE SCALE GENOMIC DNA]</scope>
    <source>
        <strain evidence="3">L.D.8.5 / Lassen #2</strain>
    </source>
</reference>
<dbReference type="HOGENOM" id="CLU_159724_0_1_2"/>
<dbReference type="SUPFAM" id="SSF81301">
    <property type="entry name" value="Nucleotidyltransferase"/>
    <property type="match status" value="1"/>
</dbReference>
<evidence type="ECO:0000313" key="2">
    <source>
        <dbReference type="EMBL" id="ADB86745.1"/>
    </source>
</evidence>
<dbReference type="InterPro" id="IPR002934">
    <property type="entry name" value="Polymerase_NTP_transf_dom"/>
</dbReference>